<gene>
    <name evidence="2" type="ORF">TNIN_490001</name>
</gene>
<evidence type="ECO:0000313" key="3">
    <source>
        <dbReference type="Proteomes" id="UP000886998"/>
    </source>
</evidence>
<sequence length="130" mass="14955">MPDLTNIQNLNGEILQSIRIQFWLRLYNSNHLWRQYLLKSSEDPADVRLSPKSIFHMILFNPDSDNLDSEVSDIDPDDEIGERFSTKSVDSFSLHPRTTKGAGINKRTSPASWTMENPNDSRDTEKCKVD</sequence>
<evidence type="ECO:0000313" key="2">
    <source>
        <dbReference type="EMBL" id="GFY49900.1"/>
    </source>
</evidence>
<feature type="region of interest" description="Disordered" evidence="1">
    <location>
        <begin position="85"/>
        <end position="130"/>
    </location>
</feature>
<comment type="caution">
    <text evidence="2">The sequence shown here is derived from an EMBL/GenBank/DDBJ whole genome shotgun (WGS) entry which is preliminary data.</text>
</comment>
<proteinExistence type="predicted"/>
<dbReference type="EMBL" id="BMAV01007206">
    <property type="protein sequence ID" value="GFY49900.1"/>
    <property type="molecule type" value="Genomic_DNA"/>
</dbReference>
<keyword evidence="3" id="KW-1185">Reference proteome</keyword>
<accession>A0A8X6XBV6</accession>
<protein>
    <submittedName>
        <fullName evidence="2">Uncharacterized protein</fullName>
    </submittedName>
</protein>
<name>A0A8X6XBV6_9ARAC</name>
<organism evidence="2 3">
    <name type="scientific">Trichonephila inaurata madagascariensis</name>
    <dbReference type="NCBI Taxonomy" id="2747483"/>
    <lineage>
        <taxon>Eukaryota</taxon>
        <taxon>Metazoa</taxon>
        <taxon>Ecdysozoa</taxon>
        <taxon>Arthropoda</taxon>
        <taxon>Chelicerata</taxon>
        <taxon>Arachnida</taxon>
        <taxon>Araneae</taxon>
        <taxon>Araneomorphae</taxon>
        <taxon>Entelegynae</taxon>
        <taxon>Araneoidea</taxon>
        <taxon>Nephilidae</taxon>
        <taxon>Trichonephila</taxon>
        <taxon>Trichonephila inaurata</taxon>
    </lineage>
</organism>
<feature type="compositionally biased region" description="Polar residues" evidence="1">
    <location>
        <begin position="106"/>
        <end position="118"/>
    </location>
</feature>
<dbReference type="AlphaFoldDB" id="A0A8X6XBV6"/>
<feature type="compositionally biased region" description="Basic and acidic residues" evidence="1">
    <location>
        <begin position="119"/>
        <end position="130"/>
    </location>
</feature>
<reference evidence="2" key="1">
    <citation type="submission" date="2020-08" db="EMBL/GenBank/DDBJ databases">
        <title>Multicomponent nature underlies the extraordinary mechanical properties of spider dragline silk.</title>
        <authorList>
            <person name="Kono N."/>
            <person name="Nakamura H."/>
            <person name="Mori M."/>
            <person name="Yoshida Y."/>
            <person name="Ohtoshi R."/>
            <person name="Malay A.D."/>
            <person name="Moran D.A.P."/>
            <person name="Tomita M."/>
            <person name="Numata K."/>
            <person name="Arakawa K."/>
        </authorList>
    </citation>
    <scope>NUCLEOTIDE SEQUENCE</scope>
</reference>
<evidence type="ECO:0000256" key="1">
    <source>
        <dbReference type="SAM" id="MobiDB-lite"/>
    </source>
</evidence>
<dbReference type="Proteomes" id="UP000886998">
    <property type="component" value="Unassembled WGS sequence"/>
</dbReference>